<dbReference type="InterPro" id="IPR003175">
    <property type="entry name" value="CDI_dom"/>
</dbReference>
<evidence type="ECO:0000313" key="7">
    <source>
        <dbReference type="EMBL" id="KAK6143535.1"/>
    </source>
</evidence>
<feature type="region of interest" description="Disordered" evidence="5">
    <location>
        <begin position="92"/>
        <end position="127"/>
    </location>
</feature>
<evidence type="ECO:0000256" key="5">
    <source>
        <dbReference type="SAM" id="MobiDB-lite"/>
    </source>
</evidence>
<evidence type="ECO:0000256" key="3">
    <source>
        <dbReference type="ARBA" id="ARBA00023013"/>
    </source>
</evidence>
<evidence type="ECO:0000256" key="4">
    <source>
        <dbReference type="ARBA" id="ARBA00023306"/>
    </source>
</evidence>
<evidence type="ECO:0000256" key="2">
    <source>
        <dbReference type="ARBA" id="ARBA00010274"/>
    </source>
</evidence>
<keyword evidence="8" id="KW-1185">Reference proteome</keyword>
<proteinExistence type="inferred from homology"/>
<feature type="compositionally biased region" description="Basic and acidic residues" evidence="5">
    <location>
        <begin position="36"/>
        <end position="57"/>
    </location>
</feature>
<dbReference type="Gene3D" id="4.10.365.10">
    <property type="entry name" value="p27"/>
    <property type="match status" value="1"/>
</dbReference>
<feature type="region of interest" description="Disordered" evidence="5">
    <location>
        <begin position="31"/>
        <end position="57"/>
    </location>
</feature>
<dbReference type="EMBL" id="JABTTQ020000013">
    <property type="protein sequence ID" value="KAK6143535.1"/>
    <property type="molecule type" value="Genomic_DNA"/>
</dbReference>
<sequence length="171" mass="19102">MQMNFSKKRKLYCEHENEYCSNVELPENAVSPAAHQDVESTEVGRKSLRSSDLENVDRQSEGFGTEISVSINGFCSKEATPTSELCGDHSEQVALMDSSSASTQKPVSPPPASPNRKISASAPKTPPAAELEEFFAEAEKYVQKRFAEKYNYDIVKDVPLEGRYQWVRLHP</sequence>
<name>A0ABR0WBN4_REHGL</name>
<accession>A0ABR0WBN4</accession>
<evidence type="ECO:0000256" key="1">
    <source>
        <dbReference type="ARBA" id="ARBA00004642"/>
    </source>
</evidence>
<evidence type="ECO:0000313" key="8">
    <source>
        <dbReference type="Proteomes" id="UP001318860"/>
    </source>
</evidence>
<gene>
    <name evidence="7" type="ORF">DH2020_023883</name>
</gene>
<feature type="compositionally biased region" description="Polar residues" evidence="5">
    <location>
        <begin position="97"/>
        <end position="106"/>
    </location>
</feature>
<dbReference type="InterPro" id="IPR044275">
    <property type="entry name" value="KRP"/>
</dbReference>
<keyword evidence="4" id="KW-0131">Cell cycle</keyword>
<dbReference type="Proteomes" id="UP001318860">
    <property type="component" value="Unassembled WGS sequence"/>
</dbReference>
<reference evidence="7 8" key="1">
    <citation type="journal article" date="2021" name="Comput. Struct. Biotechnol. J.">
        <title>De novo genome assembly of the potent medicinal plant Rehmannia glutinosa using nanopore technology.</title>
        <authorList>
            <person name="Ma L."/>
            <person name="Dong C."/>
            <person name="Song C."/>
            <person name="Wang X."/>
            <person name="Zheng X."/>
            <person name="Niu Y."/>
            <person name="Chen S."/>
            <person name="Feng W."/>
        </authorList>
    </citation>
    <scope>NUCLEOTIDE SEQUENCE [LARGE SCALE GENOMIC DNA]</scope>
    <source>
        <strain evidence="7">DH-2019</strain>
    </source>
</reference>
<dbReference type="PANTHER" id="PTHR46776">
    <property type="entry name" value="CYCLIN-DEPENDENT KINASE INHIBITOR 4-RELATED"/>
    <property type="match status" value="1"/>
</dbReference>
<evidence type="ECO:0000259" key="6">
    <source>
        <dbReference type="Pfam" id="PF02234"/>
    </source>
</evidence>
<comment type="subcellular location">
    <subcellularLocation>
        <location evidence="1">Nucleus</location>
        <location evidence="1">Nucleoplasm</location>
    </subcellularLocation>
</comment>
<dbReference type="PIRSF" id="PIRSF017811">
    <property type="entry name" value="CDK_inhib_pln"/>
    <property type="match status" value="1"/>
</dbReference>
<protein>
    <recommendedName>
        <fullName evidence="6">Cyclin-dependent kinase inhibitor domain-containing protein</fullName>
    </recommendedName>
</protein>
<comment type="similarity">
    <text evidence="2">Belongs to the CDI family. ICK/KRP subfamily.</text>
</comment>
<feature type="domain" description="Cyclin-dependent kinase inhibitor" evidence="6">
    <location>
        <begin position="126"/>
        <end position="169"/>
    </location>
</feature>
<keyword evidence="3" id="KW-0649">Protein kinase inhibitor</keyword>
<dbReference type="InterPro" id="IPR044898">
    <property type="entry name" value="CDI_dom_sf"/>
</dbReference>
<organism evidence="7 8">
    <name type="scientific">Rehmannia glutinosa</name>
    <name type="common">Chinese foxglove</name>
    <dbReference type="NCBI Taxonomy" id="99300"/>
    <lineage>
        <taxon>Eukaryota</taxon>
        <taxon>Viridiplantae</taxon>
        <taxon>Streptophyta</taxon>
        <taxon>Embryophyta</taxon>
        <taxon>Tracheophyta</taxon>
        <taxon>Spermatophyta</taxon>
        <taxon>Magnoliopsida</taxon>
        <taxon>eudicotyledons</taxon>
        <taxon>Gunneridae</taxon>
        <taxon>Pentapetalae</taxon>
        <taxon>asterids</taxon>
        <taxon>lamiids</taxon>
        <taxon>Lamiales</taxon>
        <taxon>Orobanchaceae</taxon>
        <taxon>Rehmannieae</taxon>
        <taxon>Rehmannia</taxon>
    </lineage>
</organism>
<dbReference type="Pfam" id="PF02234">
    <property type="entry name" value="CDI"/>
    <property type="match status" value="1"/>
</dbReference>
<comment type="caution">
    <text evidence="7">The sequence shown here is derived from an EMBL/GenBank/DDBJ whole genome shotgun (WGS) entry which is preliminary data.</text>
</comment>